<comment type="subcellular location">
    <subcellularLocation>
        <location evidence="1">Membrane</location>
        <topology evidence="1">Multi-pass membrane protein</topology>
    </subcellularLocation>
</comment>
<dbReference type="PANTHER" id="PTHR33048:SF96">
    <property type="entry name" value="INTEGRAL MEMBRANE PROTEIN"/>
    <property type="match status" value="1"/>
</dbReference>
<feature type="region of interest" description="Disordered" evidence="6">
    <location>
        <begin position="277"/>
        <end position="326"/>
    </location>
</feature>
<feature type="compositionally biased region" description="Polar residues" evidence="6">
    <location>
        <begin position="278"/>
        <end position="297"/>
    </location>
</feature>
<evidence type="ECO:0000259" key="8">
    <source>
        <dbReference type="Pfam" id="PF20684"/>
    </source>
</evidence>
<dbReference type="Proteomes" id="UP000774617">
    <property type="component" value="Unassembled WGS sequence"/>
</dbReference>
<evidence type="ECO:0000256" key="1">
    <source>
        <dbReference type="ARBA" id="ARBA00004141"/>
    </source>
</evidence>
<name>A0ABQ8GBR9_9PEZI</name>
<evidence type="ECO:0000256" key="7">
    <source>
        <dbReference type="SAM" id="Phobius"/>
    </source>
</evidence>
<evidence type="ECO:0000313" key="10">
    <source>
        <dbReference type="Proteomes" id="UP000774617"/>
    </source>
</evidence>
<comment type="caution">
    <text evidence="9">The sequence shown here is derived from an EMBL/GenBank/DDBJ whole genome shotgun (WGS) entry which is preliminary data.</text>
</comment>
<feature type="domain" description="Rhodopsin" evidence="8">
    <location>
        <begin position="27"/>
        <end position="268"/>
    </location>
</feature>
<feature type="transmembrane region" description="Helical" evidence="7">
    <location>
        <begin position="85"/>
        <end position="109"/>
    </location>
</feature>
<organism evidence="9 10">
    <name type="scientific">Macrophomina phaseolina</name>
    <dbReference type="NCBI Taxonomy" id="35725"/>
    <lineage>
        <taxon>Eukaryota</taxon>
        <taxon>Fungi</taxon>
        <taxon>Dikarya</taxon>
        <taxon>Ascomycota</taxon>
        <taxon>Pezizomycotina</taxon>
        <taxon>Dothideomycetes</taxon>
        <taxon>Dothideomycetes incertae sedis</taxon>
        <taxon>Botryosphaeriales</taxon>
        <taxon>Botryosphaeriaceae</taxon>
        <taxon>Macrophomina</taxon>
    </lineage>
</organism>
<reference evidence="9 10" key="1">
    <citation type="journal article" date="2021" name="Nat. Commun.">
        <title>Genetic determinants of endophytism in the Arabidopsis root mycobiome.</title>
        <authorList>
            <person name="Mesny F."/>
            <person name="Miyauchi S."/>
            <person name="Thiergart T."/>
            <person name="Pickel B."/>
            <person name="Atanasova L."/>
            <person name="Karlsson M."/>
            <person name="Huettel B."/>
            <person name="Barry K.W."/>
            <person name="Haridas S."/>
            <person name="Chen C."/>
            <person name="Bauer D."/>
            <person name="Andreopoulos W."/>
            <person name="Pangilinan J."/>
            <person name="LaButti K."/>
            <person name="Riley R."/>
            <person name="Lipzen A."/>
            <person name="Clum A."/>
            <person name="Drula E."/>
            <person name="Henrissat B."/>
            <person name="Kohler A."/>
            <person name="Grigoriev I.V."/>
            <person name="Martin F.M."/>
            <person name="Hacquard S."/>
        </authorList>
    </citation>
    <scope>NUCLEOTIDE SEQUENCE [LARGE SCALE GENOMIC DNA]</scope>
    <source>
        <strain evidence="9 10">MPI-SDFR-AT-0080</strain>
    </source>
</reference>
<feature type="transmembrane region" description="Helical" evidence="7">
    <location>
        <begin position="121"/>
        <end position="142"/>
    </location>
</feature>
<keyword evidence="2 7" id="KW-0812">Transmembrane</keyword>
<evidence type="ECO:0000256" key="6">
    <source>
        <dbReference type="SAM" id="MobiDB-lite"/>
    </source>
</evidence>
<dbReference type="EMBL" id="JAGTJR010000012">
    <property type="protein sequence ID" value="KAH7051145.1"/>
    <property type="molecule type" value="Genomic_DNA"/>
</dbReference>
<feature type="transmembrane region" description="Helical" evidence="7">
    <location>
        <begin position="173"/>
        <end position="193"/>
    </location>
</feature>
<proteinExistence type="inferred from homology"/>
<evidence type="ECO:0000256" key="5">
    <source>
        <dbReference type="ARBA" id="ARBA00038359"/>
    </source>
</evidence>
<dbReference type="PANTHER" id="PTHR33048">
    <property type="entry name" value="PTH11-LIKE INTEGRAL MEMBRANE PROTEIN (AFU_ORTHOLOGUE AFUA_5G11245)"/>
    <property type="match status" value="1"/>
</dbReference>
<dbReference type="InterPro" id="IPR049326">
    <property type="entry name" value="Rhodopsin_dom_fungi"/>
</dbReference>
<keyword evidence="3 7" id="KW-1133">Transmembrane helix</keyword>
<evidence type="ECO:0000313" key="9">
    <source>
        <dbReference type="EMBL" id="KAH7051145.1"/>
    </source>
</evidence>
<evidence type="ECO:0000256" key="2">
    <source>
        <dbReference type="ARBA" id="ARBA00022692"/>
    </source>
</evidence>
<evidence type="ECO:0000256" key="4">
    <source>
        <dbReference type="ARBA" id="ARBA00023136"/>
    </source>
</evidence>
<feature type="transmembrane region" description="Helical" evidence="7">
    <location>
        <begin position="43"/>
        <end position="65"/>
    </location>
</feature>
<feature type="transmembrane region" description="Helical" evidence="7">
    <location>
        <begin position="12"/>
        <end position="31"/>
    </location>
</feature>
<dbReference type="Pfam" id="PF20684">
    <property type="entry name" value="Fung_rhodopsin"/>
    <property type="match status" value="1"/>
</dbReference>
<dbReference type="InterPro" id="IPR052337">
    <property type="entry name" value="SAT4-like"/>
</dbReference>
<comment type="similarity">
    <text evidence="5">Belongs to the SAT4 family.</text>
</comment>
<feature type="transmembrane region" description="Helical" evidence="7">
    <location>
        <begin position="243"/>
        <end position="267"/>
    </location>
</feature>
<keyword evidence="10" id="KW-1185">Reference proteome</keyword>
<evidence type="ECO:0000256" key="3">
    <source>
        <dbReference type="ARBA" id="ARBA00022989"/>
    </source>
</evidence>
<keyword evidence="4 7" id="KW-0472">Membrane</keyword>
<protein>
    <recommendedName>
        <fullName evidence="8">Rhodopsin domain-containing protein</fullName>
    </recommendedName>
</protein>
<sequence>MAAENRGHEYFVVLLVMITMALTATLLRIFVRTSIVKAFGRDDWFMVAATLTYIMYTTCALGGIAYGTGQRDDALTRESTMKAMRFWWCCYVAYTSTMWFVKVSIGFFLLRLTVHRVHIRIIWTAMMATAITGVVFTFVTLFQCQPVSYFWTRVTGSTTGQCLDIFVIINLTYFYSAVNALCDFTFGLLPVFLVWNLNMSRRMKIAIAPILSMACIASCAILVRTAYCRDYLKPDFLYATVDIAIWSTVECGLAITAGSLATLRPLIRVIRTKLRSHASGNSGGNSDHTGSNKTINNRRPERVWPSSQRSKERKKGGPWSLLQTEQRDFEMMTNNRGDVKKGVNMDVESVRTASASERGLVIEREIEVDVERSERVEAEAGPGGKRSWLQFKS</sequence>
<accession>A0ABQ8GBR9</accession>
<feature type="transmembrane region" description="Helical" evidence="7">
    <location>
        <begin position="205"/>
        <end position="223"/>
    </location>
</feature>
<gene>
    <name evidence="9" type="ORF">B0J12DRAFT_78652</name>
</gene>